<dbReference type="GO" id="GO:0009089">
    <property type="term" value="P:lysine biosynthetic process via diaminopimelate"/>
    <property type="evidence" value="ECO:0007669"/>
    <property type="project" value="UniProtKB-UniRule"/>
</dbReference>
<dbReference type="AlphaFoldDB" id="A0A543NLR7"/>
<evidence type="ECO:0000256" key="2">
    <source>
        <dbReference type="ARBA" id="ARBA00001947"/>
    </source>
</evidence>
<evidence type="ECO:0000256" key="3">
    <source>
        <dbReference type="ARBA" id="ARBA00005130"/>
    </source>
</evidence>
<dbReference type="InterPro" id="IPR010174">
    <property type="entry name" value="Succinyl-DAP_deSuclase_DapE"/>
</dbReference>
<gene>
    <name evidence="16" type="ORF">FHX37_2749</name>
</gene>
<dbReference type="InterPro" id="IPR002933">
    <property type="entry name" value="Peptidase_M20"/>
</dbReference>
<feature type="domain" description="Peptidase M20 dimerisation" evidence="15">
    <location>
        <begin position="189"/>
        <end position="288"/>
    </location>
</feature>
<dbReference type="SUPFAM" id="SSF53187">
    <property type="entry name" value="Zn-dependent exopeptidases"/>
    <property type="match status" value="1"/>
</dbReference>
<dbReference type="PANTHER" id="PTHR43808:SF31">
    <property type="entry name" value="N-ACETYL-L-CITRULLINE DEACETYLASE"/>
    <property type="match status" value="1"/>
</dbReference>
<comment type="catalytic activity">
    <reaction evidence="13">
        <text>N-succinyl-(2S,6S)-2,6-diaminopimelate + H2O = (2S,6S)-2,6-diaminopimelate + succinate</text>
        <dbReference type="Rhea" id="RHEA:22608"/>
        <dbReference type="ChEBI" id="CHEBI:15377"/>
        <dbReference type="ChEBI" id="CHEBI:30031"/>
        <dbReference type="ChEBI" id="CHEBI:57609"/>
        <dbReference type="ChEBI" id="CHEBI:58087"/>
        <dbReference type="EC" id="3.5.1.18"/>
    </reaction>
</comment>
<dbReference type="EMBL" id="VFQC01000001">
    <property type="protein sequence ID" value="TQN32766.1"/>
    <property type="molecule type" value="Genomic_DNA"/>
</dbReference>
<reference evidence="16 17" key="1">
    <citation type="submission" date="2019-06" db="EMBL/GenBank/DDBJ databases">
        <title>Sequencing the genomes of 1000 actinobacteria strains.</title>
        <authorList>
            <person name="Klenk H.-P."/>
        </authorList>
    </citation>
    <scope>NUCLEOTIDE SEQUENCE [LARGE SCALE GENOMIC DNA]</scope>
    <source>
        <strain evidence="16 17">DSM 45015</strain>
    </source>
</reference>
<protein>
    <recommendedName>
        <fullName evidence="5 14">Succinyl-diaminopimelate desuccinylase</fullName>
        <ecNumber evidence="5 14">3.5.1.18</ecNumber>
    </recommendedName>
</protein>
<keyword evidence="8" id="KW-0378">Hydrolase</keyword>
<dbReference type="SUPFAM" id="SSF55031">
    <property type="entry name" value="Bacterial exopeptidase dimerisation domain"/>
    <property type="match status" value="1"/>
</dbReference>
<dbReference type="InterPro" id="IPR036264">
    <property type="entry name" value="Bact_exopeptidase_dim_dom"/>
</dbReference>
<evidence type="ECO:0000256" key="11">
    <source>
        <dbReference type="ARBA" id="ARBA00023154"/>
    </source>
</evidence>
<dbReference type="Gene3D" id="3.40.630.10">
    <property type="entry name" value="Zn peptidases"/>
    <property type="match status" value="1"/>
</dbReference>
<evidence type="ECO:0000256" key="7">
    <source>
        <dbReference type="ARBA" id="ARBA00022723"/>
    </source>
</evidence>
<dbReference type="GO" id="GO:0046872">
    <property type="term" value="F:metal ion binding"/>
    <property type="evidence" value="ECO:0007669"/>
    <property type="project" value="UniProtKB-KW"/>
</dbReference>
<dbReference type="Pfam" id="PF01546">
    <property type="entry name" value="Peptidase_M20"/>
    <property type="match status" value="1"/>
</dbReference>
<dbReference type="InterPro" id="IPR050072">
    <property type="entry name" value="Peptidase_M20A"/>
</dbReference>
<dbReference type="EC" id="3.5.1.18" evidence="5 14"/>
<evidence type="ECO:0000256" key="8">
    <source>
        <dbReference type="ARBA" id="ARBA00022801"/>
    </source>
</evidence>
<evidence type="ECO:0000256" key="4">
    <source>
        <dbReference type="ARBA" id="ARBA00011738"/>
    </source>
</evidence>
<evidence type="ECO:0000256" key="6">
    <source>
        <dbReference type="ARBA" id="ARBA00022605"/>
    </source>
</evidence>
<keyword evidence="17" id="KW-1185">Reference proteome</keyword>
<dbReference type="FunFam" id="3.30.70.360:FF:000011">
    <property type="entry name" value="Succinyl-diaminopimelate desuccinylase"/>
    <property type="match status" value="1"/>
</dbReference>
<keyword evidence="10" id="KW-0220">Diaminopimelate biosynthesis</keyword>
<dbReference type="GO" id="GO:0009014">
    <property type="term" value="F:succinyl-diaminopimelate desuccinylase activity"/>
    <property type="evidence" value="ECO:0007669"/>
    <property type="project" value="UniProtKB-UniRule"/>
</dbReference>
<evidence type="ECO:0000256" key="5">
    <source>
        <dbReference type="ARBA" id="ARBA00011921"/>
    </source>
</evidence>
<sequence length="383" mass="40883">MRAPPGPAGGPHLLVDTLHGRHAVMLDLTADVRELTERIVDVESVSGSEDSLADAIEYALRPLEHLTVQRDGNAIIASTDLGRDQRIVLAGHIDTVPIADNVPARSEDGRLYGCGTSDMKSGVAVQLKLAATLTEPVHDLTFVLYDCEEVEAERNGLRRLALHHPEWLFGDFAVLMEPTGGVIEGGCQGTMRADVTVGGERAHSARSWMGSNAIHAAGGILEILREYKPRYPEVEGLEFREGLNAVFVSGGVAGNVIPDSCTVTVNYRFAPDRTVRDAEAHLRDVFADFEVRVTDAAAPARPGLDHPAAAAFVRTVGSGQARAKLGWTDVSRMSELGIPAVNYGPGEPTLAHTAGEYVELDAVAEAERRMADWLSGRGSAGAA</sequence>
<evidence type="ECO:0000313" key="16">
    <source>
        <dbReference type="EMBL" id="TQN32766.1"/>
    </source>
</evidence>
<dbReference type="Pfam" id="PF07687">
    <property type="entry name" value="M20_dimer"/>
    <property type="match status" value="1"/>
</dbReference>
<evidence type="ECO:0000256" key="1">
    <source>
        <dbReference type="ARBA" id="ARBA00001941"/>
    </source>
</evidence>
<keyword evidence="7" id="KW-0479">Metal-binding</keyword>
<dbReference type="GO" id="GO:0008777">
    <property type="term" value="F:acetylornithine deacetylase activity"/>
    <property type="evidence" value="ECO:0007669"/>
    <property type="project" value="TreeGrafter"/>
</dbReference>
<keyword evidence="6" id="KW-0028">Amino-acid biosynthesis</keyword>
<evidence type="ECO:0000256" key="14">
    <source>
        <dbReference type="NCBIfam" id="TIGR01900"/>
    </source>
</evidence>
<comment type="cofactor">
    <cofactor evidence="1">
        <name>Co(2+)</name>
        <dbReference type="ChEBI" id="CHEBI:48828"/>
    </cofactor>
</comment>
<comment type="cofactor">
    <cofactor evidence="2">
        <name>Zn(2+)</name>
        <dbReference type="ChEBI" id="CHEBI:29105"/>
    </cofactor>
</comment>
<dbReference type="NCBIfam" id="TIGR01900">
    <property type="entry name" value="dapE-gram_pos"/>
    <property type="match status" value="1"/>
</dbReference>
<keyword evidence="11" id="KW-0457">Lysine biosynthesis</keyword>
<comment type="caution">
    <text evidence="16">The sequence shown here is derived from an EMBL/GenBank/DDBJ whole genome shotgun (WGS) entry which is preliminary data.</text>
</comment>
<accession>A0A543NLR7</accession>
<comment type="subunit">
    <text evidence="4">Homodimer.</text>
</comment>
<proteinExistence type="predicted"/>
<organism evidence="16 17">
    <name type="scientific">Haloactinospora alba</name>
    <dbReference type="NCBI Taxonomy" id="405555"/>
    <lineage>
        <taxon>Bacteria</taxon>
        <taxon>Bacillati</taxon>
        <taxon>Actinomycetota</taxon>
        <taxon>Actinomycetes</taxon>
        <taxon>Streptosporangiales</taxon>
        <taxon>Nocardiopsidaceae</taxon>
        <taxon>Haloactinospora</taxon>
    </lineage>
</organism>
<evidence type="ECO:0000259" key="15">
    <source>
        <dbReference type="Pfam" id="PF07687"/>
    </source>
</evidence>
<evidence type="ECO:0000256" key="13">
    <source>
        <dbReference type="ARBA" id="ARBA00051301"/>
    </source>
</evidence>
<dbReference type="PANTHER" id="PTHR43808">
    <property type="entry name" value="ACETYLORNITHINE DEACETYLASE"/>
    <property type="match status" value="1"/>
</dbReference>
<dbReference type="Gene3D" id="3.30.70.360">
    <property type="match status" value="1"/>
</dbReference>
<dbReference type="GO" id="GO:0006526">
    <property type="term" value="P:L-arginine biosynthetic process"/>
    <property type="evidence" value="ECO:0007669"/>
    <property type="project" value="TreeGrafter"/>
</dbReference>
<evidence type="ECO:0000256" key="10">
    <source>
        <dbReference type="ARBA" id="ARBA00022915"/>
    </source>
</evidence>
<dbReference type="Proteomes" id="UP000317422">
    <property type="component" value="Unassembled WGS sequence"/>
</dbReference>
<evidence type="ECO:0000256" key="9">
    <source>
        <dbReference type="ARBA" id="ARBA00022833"/>
    </source>
</evidence>
<keyword evidence="9" id="KW-0862">Zinc</keyword>
<dbReference type="InterPro" id="IPR011650">
    <property type="entry name" value="Peptidase_M20_dimer"/>
</dbReference>
<keyword evidence="12" id="KW-0170">Cobalt</keyword>
<evidence type="ECO:0000256" key="12">
    <source>
        <dbReference type="ARBA" id="ARBA00023285"/>
    </source>
</evidence>
<evidence type="ECO:0000313" key="17">
    <source>
        <dbReference type="Proteomes" id="UP000317422"/>
    </source>
</evidence>
<comment type="pathway">
    <text evidence="3">Amino-acid biosynthesis; L-lysine biosynthesis via DAP pathway; LL-2,6-diaminopimelate from (S)-tetrahydrodipicolinate (succinylase route): step 3/3.</text>
</comment>
<name>A0A543NLR7_9ACTN</name>
<dbReference type="GO" id="GO:0019877">
    <property type="term" value="P:diaminopimelate biosynthetic process"/>
    <property type="evidence" value="ECO:0007669"/>
    <property type="project" value="UniProtKB-KW"/>
</dbReference>